<dbReference type="PANTHER" id="PTHR21301:SF13">
    <property type="match status" value="1"/>
</dbReference>
<organism evidence="1 2">
    <name type="scientific">Xenopus laevis</name>
    <name type="common">African clawed frog</name>
    <dbReference type="NCBI Taxonomy" id="8355"/>
    <lineage>
        <taxon>Eukaryota</taxon>
        <taxon>Metazoa</taxon>
        <taxon>Chordata</taxon>
        <taxon>Craniata</taxon>
        <taxon>Vertebrata</taxon>
        <taxon>Euteleostomi</taxon>
        <taxon>Amphibia</taxon>
        <taxon>Batrachia</taxon>
        <taxon>Anura</taxon>
        <taxon>Pipoidea</taxon>
        <taxon>Pipidae</taxon>
        <taxon>Xenopodinae</taxon>
        <taxon>Xenopus</taxon>
        <taxon>Xenopus</taxon>
    </lineage>
</organism>
<proteinExistence type="predicted"/>
<dbReference type="Gene3D" id="3.40.1440.10">
    <property type="entry name" value="GIY-YIG endonuclease"/>
    <property type="match status" value="1"/>
</dbReference>
<name>A0A974DBY1_XENLA</name>
<dbReference type="Proteomes" id="UP000694892">
    <property type="component" value="Chromosome 3S"/>
</dbReference>
<dbReference type="EMBL" id="CM004471">
    <property type="protein sequence ID" value="OCT87837.1"/>
    <property type="molecule type" value="Genomic_DNA"/>
</dbReference>
<protein>
    <recommendedName>
        <fullName evidence="3">GIY-YIG domain-containing protein</fullName>
    </recommendedName>
</protein>
<evidence type="ECO:0000313" key="1">
    <source>
        <dbReference type="EMBL" id="OCT87837.1"/>
    </source>
</evidence>
<evidence type="ECO:0000313" key="2">
    <source>
        <dbReference type="Proteomes" id="UP000694892"/>
    </source>
</evidence>
<dbReference type="PANTHER" id="PTHR21301">
    <property type="entry name" value="REVERSE TRANSCRIPTASE"/>
    <property type="match status" value="1"/>
</dbReference>
<evidence type="ECO:0008006" key="3">
    <source>
        <dbReference type="Google" id="ProtNLM"/>
    </source>
</evidence>
<sequence>MQRVGENAGSKNILSQSGATSIHSREVFVGCTTRNLKNRIREHLNTIRSGSDTTPVLRHFREYNGGIVELVSVQGIERVVLGPRGGNLQTKLLRTEVKWIYKLHTRRLQGLNSVFDISCYL</sequence>
<reference evidence="2" key="1">
    <citation type="journal article" date="2016" name="Nature">
        <title>Genome evolution in the allotetraploid frog Xenopus laevis.</title>
        <authorList>
            <person name="Session A.M."/>
            <person name="Uno Y."/>
            <person name="Kwon T."/>
            <person name="Chapman J.A."/>
            <person name="Toyoda A."/>
            <person name="Takahashi S."/>
            <person name="Fukui A."/>
            <person name="Hikosaka A."/>
            <person name="Suzuki A."/>
            <person name="Kondo M."/>
            <person name="van Heeringen S.J."/>
            <person name="Quigley I."/>
            <person name="Heinz S."/>
            <person name="Ogino H."/>
            <person name="Ochi H."/>
            <person name="Hellsten U."/>
            <person name="Lyons J.B."/>
            <person name="Simakov O."/>
            <person name="Putnam N."/>
            <person name="Stites J."/>
            <person name="Kuroki Y."/>
            <person name="Tanaka T."/>
            <person name="Michiue T."/>
            <person name="Watanabe M."/>
            <person name="Bogdanovic O."/>
            <person name="Lister R."/>
            <person name="Georgiou G."/>
            <person name="Paranjpe S.S."/>
            <person name="van Kruijsbergen I."/>
            <person name="Shu S."/>
            <person name="Carlson J."/>
            <person name="Kinoshita T."/>
            <person name="Ohta Y."/>
            <person name="Mawaribuchi S."/>
            <person name="Jenkins J."/>
            <person name="Grimwood J."/>
            <person name="Schmutz J."/>
            <person name="Mitros T."/>
            <person name="Mozaffari S.V."/>
            <person name="Suzuki Y."/>
            <person name="Haramoto Y."/>
            <person name="Yamamoto T.S."/>
            <person name="Takagi C."/>
            <person name="Heald R."/>
            <person name="Miller K."/>
            <person name="Haudenschild C."/>
            <person name="Kitzman J."/>
            <person name="Nakayama T."/>
            <person name="Izutsu Y."/>
            <person name="Robert J."/>
            <person name="Fortriede J."/>
            <person name="Burns K."/>
            <person name="Lotay V."/>
            <person name="Karimi K."/>
            <person name="Yasuoka Y."/>
            <person name="Dichmann D.S."/>
            <person name="Flajnik M.F."/>
            <person name="Houston D.W."/>
            <person name="Shendure J."/>
            <person name="DuPasquier L."/>
            <person name="Vize P.D."/>
            <person name="Zorn A.M."/>
            <person name="Ito M."/>
            <person name="Marcotte E.M."/>
            <person name="Wallingford J.B."/>
            <person name="Ito Y."/>
            <person name="Asashima M."/>
            <person name="Ueno N."/>
            <person name="Matsuda Y."/>
            <person name="Veenstra G.J."/>
            <person name="Fujiyama A."/>
            <person name="Harland R.M."/>
            <person name="Taira M."/>
            <person name="Rokhsar D.S."/>
        </authorList>
    </citation>
    <scope>NUCLEOTIDE SEQUENCE [LARGE SCALE GENOMIC DNA]</scope>
    <source>
        <strain evidence="2">J</strain>
    </source>
</reference>
<dbReference type="InterPro" id="IPR035901">
    <property type="entry name" value="GIY-YIG_endonuc_sf"/>
</dbReference>
<accession>A0A974DBY1</accession>
<dbReference type="AlphaFoldDB" id="A0A974DBY1"/>
<gene>
    <name evidence="1" type="ORF">XELAEV_18021536mg</name>
</gene>